<evidence type="ECO:0000313" key="2">
    <source>
        <dbReference type="Proteomes" id="UP001149163"/>
    </source>
</evidence>
<proteinExistence type="predicted"/>
<evidence type="ECO:0000313" key="1">
    <source>
        <dbReference type="EMBL" id="KAJ5160436.1"/>
    </source>
</evidence>
<protein>
    <submittedName>
        <fullName evidence="1">Uncharacterized protein</fullName>
    </submittedName>
</protein>
<reference evidence="1" key="2">
    <citation type="journal article" date="2023" name="IMA Fungus">
        <title>Comparative genomic study of the Penicillium genus elucidates a diverse pangenome and 15 lateral gene transfer events.</title>
        <authorList>
            <person name="Petersen C."/>
            <person name="Sorensen T."/>
            <person name="Nielsen M.R."/>
            <person name="Sondergaard T.E."/>
            <person name="Sorensen J.L."/>
            <person name="Fitzpatrick D.A."/>
            <person name="Frisvad J.C."/>
            <person name="Nielsen K.L."/>
        </authorList>
    </citation>
    <scope>NUCLEOTIDE SEQUENCE</scope>
    <source>
        <strain evidence="1">IBT 26290</strain>
    </source>
</reference>
<comment type="caution">
    <text evidence="1">The sequence shown here is derived from an EMBL/GenBank/DDBJ whole genome shotgun (WGS) entry which is preliminary data.</text>
</comment>
<name>A0A9W9HZ30_9EURO</name>
<dbReference type="RefSeq" id="XP_056541994.1">
    <property type="nucleotide sequence ID" value="XM_056689565.1"/>
</dbReference>
<keyword evidence="2" id="KW-1185">Reference proteome</keyword>
<dbReference type="AlphaFoldDB" id="A0A9W9HZ30"/>
<sequence>MAPLSLRAGAPVLRLRSLQSAQLTRNIASPRALYSILSAGNPRTGNVQNTSIPTQIQYSLAATQSSAPIARTYSSDAAGKPTADLLIEELQDLYEVAKDEFEIATDSTDGATIYAASDRESSRDALNQLCAVYHLYTARPGEEVDSGVKVEAGAEKDGEAPVVETKFNPADISGEVRDEVRRRVGQRVRELRNAVEVLEERAHAE</sequence>
<accession>A0A9W9HZ30</accession>
<reference evidence="1" key="1">
    <citation type="submission" date="2022-11" db="EMBL/GenBank/DDBJ databases">
        <authorList>
            <person name="Petersen C."/>
        </authorList>
    </citation>
    <scope>NUCLEOTIDE SEQUENCE</scope>
    <source>
        <strain evidence="1">IBT 26290</strain>
    </source>
</reference>
<dbReference type="EMBL" id="JAPQKN010000004">
    <property type="protein sequence ID" value="KAJ5160436.1"/>
    <property type="molecule type" value="Genomic_DNA"/>
</dbReference>
<gene>
    <name evidence="1" type="ORF">N7482_007440</name>
</gene>
<dbReference type="GeneID" id="81428741"/>
<dbReference type="Proteomes" id="UP001149163">
    <property type="component" value="Unassembled WGS sequence"/>
</dbReference>
<organism evidence="1 2">
    <name type="scientific">Penicillium canariense</name>
    <dbReference type="NCBI Taxonomy" id="189055"/>
    <lineage>
        <taxon>Eukaryota</taxon>
        <taxon>Fungi</taxon>
        <taxon>Dikarya</taxon>
        <taxon>Ascomycota</taxon>
        <taxon>Pezizomycotina</taxon>
        <taxon>Eurotiomycetes</taxon>
        <taxon>Eurotiomycetidae</taxon>
        <taxon>Eurotiales</taxon>
        <taxon>Aspergillaceae</taxon>
        <taxon>Penicillium</taxon>
    </lineage>
</organism>
<dbReference type="OrthoDB" id="273230at2759"/>